<reference evidence="1 2" key="1">
    <citation type="submission" date="2018-05" db="EMBL/GenBank/DDBJ databases">
        <authorList>
            <person name="Goeker M."/>
            <person name="Huntemann M."/>
            <person name="Clum A."/>
            <person name="Pillay M."/>
            <person name="Palaniappan K."/>
            <person name="Varghese N."/>
            <person name="Mikhailova N."/>
            <person name="Stamatis D."/>
            <person name="Reddy T."/>
            <person name="Daum C."/>
            <person name="Shapiro N."/>
            <person name="Ivanova N."/>
            <person name="Kyrpides N."/>
            <person name="Woyke T."/>
        </authorList>
    </citation>
    <scope>NUCLEOTIDE SEQUENCE [LARGE SCALE GENOMIC DNA]</scope>
    <source>
        <strain evidence="1 2">DSM 26524</strain>
    </source>
</reference>
<evidence type="ECO:0000313" key="1">
    <source>
        <dbReference type="EMBL" id="PWJ74098.1"/>
    </source>
</evidence>
<evidence type="ECO:0000313" key="2">
    <source>
        <dbReference type="Proteomes" id="UP000245412"/>
    </source>
</evidence>
<sequence>MDFGKFLMCKHCGFISDGPADGKCHKCHFCGYPLEECETQYTQEEWINMEFDERSRVKESIAENVIKNAPEFSEDAMLHRQIQSEKEMAEFIDQAVNRIKNAQPNQVKCPYCGSGSVQKISLVKRVLWSGIFGIASPTIGKEWHCNQCNSDF</sequence>
<proteinExistence type="predicted"/>
<comment type="caution">
    <text evidence="1">The sequence shown here is derived from an EMBL/GenBank/DDBJ whole genome shotgun (WGS) entry which is preliminary data.</text>
</comment>
<protein>
    <submittedName>
        <fullName evidence="1">Uncharacterized protein</fullName>
    </submittedName>
</protein>
<accession>A0AB73T250</accession>
<name>A0AB73T250_9FIRM</name>
<dbReference type="EMBL" id="QGGY01000010">
    <property type="protein sequence ID" value="PWJ74098.1"/>
    <property type="molecule type" value="Genomic_DNA"/>
</dbReference>
<organism evidence="1 2">
    <name type="scientific">Murimonas intestini</name>
    <dbReference type="NCBI Taxonomy" id="1337051"/>
    <lineage>
        <taxon>Bacteria</taxon>
        <taxon>Bacillati</taxon>
        <taxon>Bacillota</taxon>
        <taxon>Clostridia</taxon>
        <taxon>Lachnospirales</taxon>
        <taxon>Lachnospiraceae</taxon>
        <taxon>Murimonas</taxon>
    </lineage>
</organism>
<keyword evidence="2" id="KW-1185">Reference proteome</keyword>
<dbReference type="AlphaFoldDB" id="A0AB73T250"/>
<dbReference type="Proteomes" id="UP000245412">
    <property type="component" value="Unassembled WGS sequence"/>
</dbReference>
<dbReference type="RefSeq" id="WP_109747435.1">
    <property type="nucleotide sequence ID" value="NZ_JANKBI010000009.1"/>
</dbReference>
<gene>
    <name evidence="1" type="ORF">C7383_110138</name>
</gene>